<evidence type="ECO:0000313" key="2">
    <source>
        <dbReference type="Proteomes" id="UP000218231"/>
    </source>
</evidence>
<accession>A0A2A2L6G2</accession>
<dbReference type="AlphaFoldDB" id="A0A2A2L6G2"/>
<sequence>MTTMQQELQTRWDDLTSFVSSQIRDKWWQKICDEYGKRPFRGFEHLLIMLRAFDKYKDHLRDRYATAMAIFFKNIIYDPLADDNADKSEKVFREFAQETTFDSENYVADLISKSGLSSTGAHLNANQSGEDDAHFLMDFDMAYLAEPFDKFVELERAQRKEYSHFDEEKYAQQRKQVLKTFLVIPNIYATTPLREDLEGRARDNIQREVELLEKGERKD</sequence>
<name>A0A2A2L6G2_9BILA</name>
<proteinExistence type="predicted"/>
<dbReference type="PANTHER" id="PTHR21174:SF0">
    <property type="entry name" value="HD PHOSPHOHYDROLASE FAMILY PROTEIN-RELATED"/>
    <property type="match status" value="1"/>
</dbReference>
<evidence type="ECO:0000313" key="1">
    <source>
        <dbReference type="EMBL" id="PAV81744.1"/>
    </source>
</evidence>
<organism evidence="1 2">
    <name type="scientific">Diploscapter pachys</name>
    <dbReference type="NCBI Taxonomy" id="2018661"/>
    <lineage>
        <taxon>Eukaryota</taxon>
        <taxon>Metazoa</taxon>
        <taxon>Ecdysozoa</taxon>
        <taxon>Nematoda</taxon>
        <taxon>Chromadorea</taxon>
        <taxon>Rhabditida</taxon>
        <taxon>Rhabditina</taxon>
        <taxon>Rhabditomorpha</taxon>
        <taxon>Rhabditoidea</taxon>
        <taxon>Rhabditidae</taxon>
        <taxon>Diploscapter</taxon>
    </lineage>
</organism>
<dbReference type="PANTHER" id="PTHR21174">
    <property type="match status" value="1"/>
</dbReference>
<dbReference type="Proteomes" id="UP000218231">
    <property type="component" value="Unassembled WGS sequence"/>
</dbReference>
<comment type="caution">
    <text evidence="1">The sequence shown here is derived from an EMBL/GenBank/DDBJ whole genome shotgun (WGS) entry which is preliminary data.</text>
</comment>
<reference evidence="1 2" key="1">
    <citation type="journal article" date="2017" name="Curr. Biol.">
        <title>Genome architecture and evolution of a unichromosomal asexual nematode.</title>
        <authorList>
            <person name="Fradin H."/>
            <person name="Zegar C."/>
            <person name="Gutwein M."/>
            <person name="Lucas J."/>
            <person name="Kovtun M."/>
            <person name="Corcoran D."/>
            <person name="Baugh L.R."/>
            <person name="Kiontke K."/>
            <person name="Gunsalus K."/>
            <person name="Fitch D.H."/>
            <person name="Piano F."/>
        </authorList>
    </citation>
    <scope>NUCLEOTIDE SEQUENCE [LARGE SCALE GENOMIC DNA]</scope>
    <source>
        <strain evidence="1">PF1309</strain>
    </source>
</reference>
<dbReference type="InterPro" id="IPR009218">
    <property type="entry name" value="HD_phosphohydro"/>
</dbReference>
<gene>
    <name evidence="1" type="ORF">WR25_19068</name>
</gene>
<dbReference type="EMBL" id="LIAE01007129">
    <property type="protein sequence ID" value="PAV81744.1"/>
    <property type="molecule type" value="Genomic_DNA"/>
</dbReference>
<dbReference type="OrthoDB" id="330671at2759"/>
<keyword evidence="2" id="KW-1185">Reference proteome</keyword>
<protein>
    <submittedName>
        <fullName evidence="1">Uncharacterized protein</fullName>
    </submittedName>
</protein>